<protein>
    <recommendedName>
        <fullName evidence="1">ATP-dependent DNA helicase</fullName>
        <ecNumber evidence="1">5.6.2.3</ecNumber>
    </recommendedName>
</protein>
<evidence type="ECO:0000259" key="2">
    <source>
        <dbReference type="Pfam" id="PF05970"/>
    </source>
</evidence>
<dbReference type="AlphaFoldDB" id="A0AAD6Z7F2"/>
<organism evidence="3 4">
    <name type="scientific">Mycena albidolilacea</name>
    <dbReference type="NCBI Taxonomy" id="1033008"/>
    <lineage>
        <taxon>Eukaryota</taxon>
        <taxon>Fungi</taxon>
        <taxon>Dikarya</taxon>
        <taxon>Basidiomycota</taxon>
        <taxon>Agaricomycotina</taxon>
        <taxon>Agaricomycetes</taxon>
        <taxon>Agaricomycetidae</taxon>
        <taxon>Agaricales</taxon>
        <taxon>Marasmiineae</taxon>
        <taxon>Mycenaceae</taxon>
        <taxon>Mycena</taxon>
    </lineage>
</organism>
<keyword evidence="1" id="KW-0067">ATP-binding</keyword>
<keyword evidence="1" id="KW-0547">Nucleotide-binding</keyword>
<dbReference type="PANTHER" id="PTHR10492">
    <property type="match status" value="1"/>
</dbReference>
<comment type="caution">
    <text evidence="3">The sequence shown here is derived from an EMBL/GenBank/DDBJ whole genome shotgun (WGS) entry which is preliminary data.</text>
</comment>
<keyword evidence="1" id="KW-0227">DNA damage</keyword>
<dbReference type="GO" id="GO:0005524">
    <property type="term" value="F:ATP binding"/>
    <property type="evidence" value="ECO:0007669"/>
    <property type="project" value="UniProtKB-KW"/>
</dbReference>
<dbReference type="PANTHER" id="PTHR10492:SF57">
    <property type="entry name" value="ATP-DEPENDENT DNA HELICASE"/>
    <property type="match status" value="1"/>
</dbReference>
<dbReference type="EC" id="5.6.2.3" evidence="1"/>
<dbReference type="EMBL" id="JARIHO010000079">
    <property type="protein sequence ID" value="KAJ7310124.1"/>
    <property type="molecule type" value="Genomic_DNA"/>
</dbReference>
<dbReference type="SUPFAM" id="SSF52540">
    <property type="entry name" value="P-loop containing nucleoside triphosphate hydrolases"/>
    <property type="match status" value="1"/>
</dbReference>
<keyword evidence="1" id="KW-0233">DNA recombination</keyword>
<feature type="domain" description="DNA helicase Pif1-like DEAD-box helicase" evidence="2">
    <location>
        <begin position="135"/>
        <end position="233"/>
    </location>
</feature>
<dbReference type="GO" id="GO:0006281">
    <property type="term" value="P:DNA repair"/>
    <property type="evidence" value="ECO:0007669"/>
    <property type="project" value="UniProtKB-KW"/>
</dbReference>
<sequence length="234" mass="26056">MYQEAARAMGLFDNRDEGIMAFDELVDTGAAPAQLRWIFCVLATEGSPALAIWDTHEQFLGADIRDQLLRTTSSPHPDVVRNRLLFILQSLLRGLGGSLVEIGLLEPVERQHEIDTECLQWGGDRDNLCTFKDGLTQEQRVVYDSVMHVTILENPSPIHIDGRAGRGKTYVMYPIIGALRKVDQLILLSASSAFAAKNYPGGRKTHYLYGIPVDEYNPHLKSSVGPHSDRAKLL</sequence>
<keyword evidence="1" id="KW-0234">DNA repair</keyword>
<dbReference type="InterPro" id="IPR027417">
    <property type="entry name" value="P-loop_NTPase"/>
</dbReference>
<dbReference type="Gene3D" id="3.40.50.300">
    <property type="entry name" value="P-loop containing nucleotide triphosphate hydrolases"/>
    <property type="match status" value="1"/>
</dbReference>
<evidence type="ECO:0000313" key="4">
    <source>
        <dbReference type="Proteomes" id="UP001218218"/>
    </source>
</evidence>
<gene>
    <name evidence="3" type="ORF">DFH08DRAFT_974476</name>
</gene>
<comment type="similarity">
    <text evidence="1">Belongs to the helicase family.</text>
</comment>
<dbReference type="GO" id="GO:0000723">
    <property type="term" value="P:telomere maintenance"/>
    <property type="evidence" value="ECO:0007669"/>
    <property type="project" value="InterPro"/>
</dbReference>
<keyword evidence="4" id="KW-1185">Reference proteome</keyword>
<dbReference type="GO" id="GO:0043139">
    <property type="term" value="F:5'-3' DNA helicase activity"/>
    <property type="evidence" value="ECO:0007669"/>
    <property type="project" value="UniProtKB-EC"/>
</dbReference>
<keyword evidence="1" id="KW-0347">Helicase</keyword>
<evidence type="ECO:0000313" key="3">
    <source>
        <dbReference type="EMBL" id="KAJ7310124.1"/>
    </source>
</evidence>
<dbReference type="GO" id="GO:0016787">
    <property type="term" value="F:hydrolase activity"/>
    <property type="evidence" value="ECO:0007669"/>
    <property type="project" value="UniProtKB-KW"/>
</dbReference>
<evidence type="ECO:0000256" key="1">
    <source>
        <dbReference type="RuleBase" id="RU363044"/>
    </source>
</evidence>
<reference evidence="3" key="1">
    <citation type="submission" date="2023-03" db="EMBL/GenBank/DDBJ databases">
        <title>Massive genome expansion in bonnet fungi (Mycena s.s.) driven by repeated elements and novel gene families across ecological guilds.</title>
        <authorList>
            <consortium name="Lawrence Berkeley National Laboratory"/>
            <person name="Harder C.B."/>
            <person name="Miyauchi S."/>
            <person name="Viragh M."/>
            <person name="Kuo A."/>
            <person name="Thoen E."/>
            <person name="Andreopoulos B."/>
            <person name="Lu D."/>
            <person name="Skrede I."/>
            <person name="Drula E."/>
            <person name="Henrissat B."/>
            <person name="Morin E."/>
            <person name="Kohler A."/>
            <person name="Barry K."/>
            <person name="LaButti K."/>
            <person name="Morin E."/>
            <person name="Salamov A."/>
            <person name="Lipzen A."/>
            <person name="Mereny Z."/>
            <person name="Hegedus B."/>
            <person name="Baldrian P."/>
            <person name="Stursova M."/>
            <person name="Weitz H."/>
            <person name="Taylor A."/>
            <person name="Grigoriev I.V."/>
            <person name="Nagy L.G."/>
            <person name="Martin F."/>
            <person name="Kauserud H."/>
        </authorList>
    </citation>
    <scope>NUCLEOTIDE SEQUENCE</scope>
    <source>
        <strain evidence="3">CBHHK002</strain>
    </source>
</reference>
<dbReference type="GO" id="GO:0006310">
    <property type="term" value="P:DNA recombination"/>
    <property type="evidence" value="ECO:0007669"/>
    <property type="project" value="UniProtKB-KW"/>
</dbReference>
<accession>A0AAD6Z7F2</accession>
<dbReference type="Proteomes" id="UP001218218">
    <property type="component" value="Unassembled WGS sequence"/>
</dbReference>
<proteinExistence type="inferred from homology"/>
<dbReference type="InterPro" id="IPR010285">
    <property type="entry name" value="DNA_helicase_pif1-like_DEAD"/>
</dbReference>
<comment type="cofactor">
    <cofactor evidence="1">
        <name>Mg(2+)</name>
        <dbReference type="ChEBI" id="CHEBI:18420"/>
    </cofactor>
</comment>
<dbReference type="Pfam" id="PF05970">
    <property type="entry name" value="PIF1"/>
    <property type="match status" value="1"/>
</dbReference>
<name>A0AAD6Z7F2_9AGAR</name>
<comment type="catalytic activity">
    <reaction evidence="1">
        <text>ATP + H2O = ADP + phosphate + H(+)</text>
        <dbReference type="Rhea" id="RHEA:13065"/>
        <dbReference type="ChEBI" id="CHEBI:15377"/>
        <dbReference type="ChEBI" id="CHEBI:15378"/>
        <dbReference type="ChEBI" id="CHEBI:30616"/>
        <dbReference type="ChEBI" id="CHEBI:43474"/>
        <dbReference type="ChEBI" id="CHEBI:456216"/>
        <dbReference type="EC" id="5.6.2.3"/>
    </reaction>
</comment>
<keyword evidence="1" id="KW-0378">Hydrolase</keyword>